<proteinExistence type="predicted"/>
<accession>A0AAD7Z7N0</accession>
<evidence type="ECO:0000256" key="3">
    <source>
        <dbReference type="ARBA" id="ARBA00023180"/>
    </source>
</evidence>
<evidence type="ECO:0000256" key="1">
    <source>
        <dbReference type="ARBA" id="ARBA00022729"/>
    </source>
</evidence>
<reference evidence="4" key="1">
    <citation type="journal article" date="2023" name="IScience">
        <title>Live-bearing cockroach genome reveals convergent evolutionary mechanisms linked to viviparity in insects and beyond.</title>
        <authorList>
            <person name="Fouks B."/>
            <person name="Harrison M.C."/>
            <person name="Mikhailova A.A."/>
            <person name="Marchal E."/>
            <person name="English S."/>
            <person name="Carruthers M."/>
            <person name="Jennings E.C."/>
            <person name="Chiamaka E.L."/>
            <person name="Frigard R.A."/>
            <person name="Pippel M."/>
            <person name="Attardo G.M."/>
            <person name="Benoit J.B."/>
            <person name="Bornberg-Bauer E."/>
            <person name="Tobe S.S."/>
        </authorList>
    </citation>
    <scope>NUCLEOTIDE SEQUENCE</scope>
    <source>
        <strain evidence="4">Stay&amp;Tobe</strain>
    </source>
</reference>
<reference evidence="4" key="2">
    <citation type="submission" date="2023-05" db="EMBL/GenBank/DDBJ databases">
        <authorList>
            <person name="Fouks B."/>
        </authorList>
    </citation>
    <scope>NUCLEOTIDE SEQUENCE</scope>
    <source>
        <strain evidence="4">Stay&amp;Tobe</strain>
        <tissue evidence="4">Testes</tissue>
    </source>
</reference>
<organism evidence="4 5">
    <name type="scientific">Diploptera punctata</name>
    <name type="common">Pacific beetle cockroach</name>
    <dbReference type="NCBI Taxonomy" id="6984"/>
    <lineage>
        <taxon>Eukaryota</taxon>
        <taxon>Metazoa</taxon>
        <taxon>Ecdysozoa</taxon>
        <taxon>Arthropoda</taxon>
        <taxon>Hexapoda</taxon>
        <taxon>Insecta</taxon>
        <taxon>Pterygota</taxon>
        <taxon>Neoptera</taxon>
        <taxon>Polyneoptera</taxon>
        <taxon>Dictyoptera</taxon>
        <taxon>Blattodea</taxon>
        <taxon>Blaberoidea</taxon>
        <taxon>Blaberidae</taxon>
        <taxon>Diplopterinae</taxon>
        <taxon>Diploptera</taxon>
    </lineage>
</organism>
<feature type="non-terminal residue" evidence="4">
    <location>
        <position position="423"/>
    </location>
</feature>
<dbReference type="InterPro" id="IPR011050">
    <property type="entry name" value="Pectin_lyase_fold/virulence"/>
</dbReference>
<name>A0AAD7Z7N0_DIPPU</name>
<dbReference type="EMBL" id="JASPKZ010010247">
    <property type="protein sequence ID" value="KAJ9574988.1"/>
    <property type="molecule type" value="Genomic_DNA"/>
</dbReference>
<dbReference type="SUPFAM" id="SSF51126">
    <property type="entry name" value="Pectin lyase-like"/>
    <property type="match status" value="1"/>
</dbReference>
<keyword evidence="5" id="KW-1185">Reference proteome</keyword>
<comment type="caution">
    <text evidence="4">The sequence shown here is derived from an EMBL/GenBank/DDBJ whole genome shotgun (WGS) entry which is preliminary data.</text>
</comment>
<dbReference type="AlphaFoldDB" id="A0AAD7Z7N0"/>
<evidence type="ECO:0000256" key="2">
    <source>
        <dbReference type="ARBA" id="ARBA00022737"/>
    </source>
</evidence>
<dbReference type="Gene3D" id="2.160.20.10">
    <property type="entry name" value="Single-stranded right-handed beta-helix, Pectin lyase-like"/>
    <property type="match status" value="1"/>
</dbReference>
<dbReference type="InterPro" id="IPR012334">
    <property type="entry name" value="Pectin_lyas_fold"/>
</dbReference>
<keyword evidence="1" id="KW-0732">Signal</keyword>
<dbReference type="SMART" id="SM00710">
    <property type="entry name" value="PbH1"/>
    <property type="match status" value="4"/>
</dbReference>
<evidence type="ECO:0000313" key="5">
    <source>
        <dbReference type="Proteomes" id="UP001233999"/>
    </source>
</evidence>
<dbReference type="Proteomes" id="UP001233999">
    <property type="component" value="Unassembled WGS sequence"/>
</dbReference>
<dbReference type="InterPro" id="IPR053243">
    <property type="entry name" value="SJ_maturation_regulator"/>
</dbReference>
<evidence type="ECO:0000313" key="4">
    <source>
        <dbReference type="EMBL" id="KAJ9574988.1"/>
    </source>
</evidence>
<dbReference type="GO" id="GO:0045217">
    <property type="term" value="P:cell-cell junction maintenance"/>
    <property type="evidence" value="ECO:0007669"/>
    <property type="project" value="TreeGrafter"/>
</dbReference>
<keyword evidence="3" id="KW-0325">Glycoprotein</keyword>
<protein>
    <submittedName>
        <fullName evidence="4">Uncharacterized protein</fullName>
    </submittedName>
</protein>
<dbReference type="GO" id="GO:0016020">
    <property type="term" value="C:membrane"/>
    <property type="evidence" value="ECO:0007669"/>
    <property type="project" value="TreeGrafter"/>
</dbReference>
<keyword evidence="2" id="KW-0677">Repeat</keyword>
<dbReference type="PANTHER" id="PTHR47653:SF1">
    <property type="entry name" value="DELETED IN MALIGNANT BRAIN TUMORS 1 PROTEIN"/>
    <property type="match status" value="1"/>
</dbReference>
<gene>
    <name evidence="4" type="ORF">L9F63_007845</name>
</gene>
<dbReference type="InterPro" id="IPR006626">
    <property type="entry name" value="PbH1"/>
</dbReference>
<dbReference type="PANTHER" id="PTHR47653">
    <property type="entry name" value="PROTEIN BARK BEETLE"/>
    <property type="match status" value="1"/>
</dbReference>
<sequence>LQVDFSRHALENVRVLDNEQDGLGILYSDIYSTGVANVVKNSVFNNNKGNGISFKQLGLKISGSNLENNRMAGIYHNPTLTASQQRELAGWFKFPKDQNIQYSSYKPIYIPQHYTDIELETDETKYFLTQRVGPDPIDRNFNVHCKPGYVIGIQLLNPIHNRSTEDILIYDAPNTNMVAHVWSLKRDLVLFPTISSSYGIVLQYHSGSNALGGAVLAISTQLAPVQNIKNRIVGGAVPTLTVTNTRIKGNRQGIKASFYNRYLNELGDHFLRKSNESLQLFGCDISYNTEEAVYVHSPFWDVHNSNLSEITIMINNSFINDNGKGISQFSRDQRSSNNLYHWILQDNTIERNKGGGFDVSLPYVWQYNENFTHSLYIKNNTWRNNRNFRFVLDGHYAQLNLTYNVFEDNQCKSGLISIRGMDE</sequence>